<evidence type="ECO:0000313" key="1">
    <source>
        <dbReference type="EMBL" id="KAI0037775.1"/>
    </source>
</evidence>
<organism evidence="1 2">
    <name type="scientific">Auriscalpium vulgare</name>
    <dbReference type="NCBI Taxonomy" id="40419"/>
    <lineage>
        <taxon>Eukaryota</taxon>
        <taxon>Fungi</taxon>
        <taxon>Dikarya</taxon>
        <taxon>Basidiomycota</taxon>
        <taxon>Agaricomycotina</taxon>
        <taxon>Agaricomycetes</taxon>
        <taxon>Russulales</taxon>
        <taxon>Auriscalpiaceae</taxon>
        <taxon>Auriscalpium</taxon>
    </lineage>
</organism>
<dbReference type="Proteomes" id="UP000814033">
    <property type="component" value="Unassembled WGS sequence"/>
</dbReference>
<keyword evidence="2" id="KW-1185">Reference proteome</keyword>
<name>A0ACB8R1H8_9AGAM</name>
<accession>A0ACB8R1H8</accession>
<proteinExistence type="predicted"/>
<comment type="caution">
    <text evidence="1">The sequence shown here is derived from an EMBL/GenBank/DDBJ whole genome shotgun (WGS) entry which is preliminary data.</text>
</comment>
<reference evidence="1" key="1">
    <citation type="submission" date="2021-02" db="EMBL/GenBank/DDBJ databases">
        <authorList>
            <consortium name="DOE Joint Genome Institute"/>
            <person name="Ahrendt S."/>
            <person name="Looney B.P."/>
            <person name="Miyauchi S."/>
            <person name="Morin E."/>
            <person name="Drula E."/>
            <person name="Courty P.E."/>
            <person name="Chicoki N."/>
            <person name="Fauchery L."/>
            <person name="Kohler A."/>
            <person name="Kuo A."/>
            <person name="Labutti K."/>
            <person name="Pangilinan J."/>
            <person name="Lipzen A."/>
            <person name="Riley R."/>
            <person name="Andreopoulos W."/>
            <person name="He G."/>
            <person name="Johnson J."/>
            <person name="Barry K.W."/>
            <person name="Grigoriev I.V."/>
            <person name="Nagy L."/>
            <person name="Hibbett D."/>
            <person name="Henrissat B."/>
            <person name="Matheny P.B."/>
            <person name="Labbe J."/>
            <person name="Martin F."/>
        </authorList>
    </citation>
    <scope>NUCLEOTIDE SEQUENCE</scope>
    <source>
        <strain evidence="1">FP105234-sp</strain>
    </source>
</reference>
<feature type="non-terminal residue" evidence="1">
    <location>
        <position position="1"/>
    </location>
</feature>
<evidence type="ECO:0000313" key="2">
    <source>
        <dbReference type="Proteomes" id="UP000814033"/>
    </source>
</evidence>
<protein>
    <submittedName>
        <fullName evidence="1">Uncharacterized protein</fullName>
    </submittedName>
</protein>
<gene>
    <name evidence="1" type="ORF">FA95DRAFT_1473557</name>
</gene>
<dbReference type="EMBL" id="MU276721">
    <property type="protein sequence ID" value="KAI0037775.1"/>
    <property type="molecule type" value="Genomic_DNA"/>
</dbReference>
<feature type="non-terminal residue" evidence="1">
    <location>
        <position position="60"/>
    </location>
</feature>
<sequence length="60" mass="6506">ELYDSGTTRHISPYREDFVNFRDVAPKTFQAANQGSFSASGAGDLVIEVPNGTDISELTL</sequence>
<reference evidence="1" key="2">
    <citation type="journal article" date="2022" name="New Phytol.">
        <title>Evolutionary transition to the ectomycorrhizal habit in the genomes of a hyperdiverse lineage of mushroom-forming fungi.</title>
        <authorList>
            <person name="Looney B."/>
            <person name="Miyauchi S."/>
            <person name="Morin E."/>
            <person name="Drula E."/>
            <person name="Courty P.E."/>
            <person name="Kohler A."/>
            <person name="Kuo A."/>
            <person name="LaButti K."/>
            <person name="Pangilinan J."/>
            <person name="Lipzen A."/>
            <person name="Riley R."/>
            <person name="Andreopoulos W."/>
            <person name="He G."/>
            <person name="Johnson J."/>
            <person name="Nolan M."/>
            <person name="Tritt A."/>
            <person name="Barry K.W."/>
            <person name="Grigoriev I.V."/>
            <person name="Nagy L.G."/>
            <person name="Hibbett D."/>
            <person name="Henrissat B."/>
            <person name="Matheny P.B."/>
            <person name="Labbe J."/>
            <person name="Martin F.M."/>
        </authorList>
    </citation>
    <scope>NUCLEOTIDE SEQUENCE</scope>
    <source>
        <strain evidence="1">FP105234-sp</strain>
    </source>
</reference>